<gene>
    <name evidence="2" type="ORF">GGQ87_000855</name>
</gene>
<evidence type="ECO:0000313" key="3">
    <source>
        <dbReference type="Proteomes" id="UP000587415"/>
    </source>
</evidence>
<dbReference type="AlphaFoldDB" id="A0A7X6BMP6"/>
<name>A0A7X6BMP6_9CAUL</name>
<proteinExistence type="predicted"/>
<dbReference type="PANTHER" id="PTHR33361:SF16">
    <property type="entry name" value="DUF885 DOMAIN-CONTAINING PROTEIN"/>
    <property type="match status" value="1"/>
</dbReference>
<protein>
    <submittedName>
        <fullName evidence="2">Uncharacterized protein (DUF885 family)</fullName>
    </submittedName>
</protein>
<dbReference type="Proteomes" id="UP000587415">
    <property type="component" value="Unassembled WGS sequence"/>
</dbReference>
<evidence type="ECO:0000313" key="2">
    <source>
        <dbReference type="EMBL" id="NJC40597.1"/>
    </source>
</evidence>
<evidence type="ECO:0000256" key="1">
    <source>
        <dbReference type="SAM" id="SignalP"/>
    </source>
</evidence>
<keyword evidence="1" id="KW-0732">Signal</keyword>
<feature type="signal peptide" evidence="1">
    <location>
        <begin position="1"/>
        <end position="24"/>
    </location>
</feature>
<feature type="chain" id="PRO_5031200870" evidence="1">
    <location>
        <begin position="25"/>
        <end position="613"/>
    </location>
</feature>
<dbReference type="EMBL" id="JAATJM010000001">
    <property type="protein sequence ID" value="NJC40597.1"/>
    <property type="molecule type" value="Genomic_DNA"/>
</dbReference>
<sequence length="613" mass="67882">MRRLLVSTVCAVAVLAGAPVAVLAQETAPAAAAAQSEDARLAAFFEQAFQERIALSPQTMTSLGIKRDYGKLDDNTDAASERGLALMERQVAQLNDQFNPQALSAESRMSWRLFEYGVEQARLGDRWRDWGYQFAANGNPTTGLPVFMINNHRIDSVADAEAYVSRLKDSERVMGEIAAELRQRAAAGVISPNFVFEPSIANTRNIITGAPFDDGADNPVWADFQKKVAALTVDQAEKDRLLADGRAALTGEWKRGYEHVLTALAEVQQQAAAMPDRDGGVWRLPQGEAYYNARLQLSTTTDLTADQIHQIGLNEVARLQGEMQTIMDQVGFEGSLQEMFAFLKTDPRFQYPNTPEGKEQYLTDSRAFIAQVMAAAPQWFSDLPEAALEVRAVEAWREATASIAFYNAPAPDGSRPGIYYVNLSDMTQVLKPQIEGISYHEGAPGHHFQIAYAQEMQGLPSFRRFGGYGAYAEGWGLYAERLGKEMGFYQDPYSDFGRLSTELWRAVRLVTDTGLHAKRWSREDAIEYFRANSLLSERDIVKEVERYITSPGQATSYKIGELKIMELRQKAQAALGDRFDIRDFHAVVLGSGSVPLDVLADQVDAWIAAGGGR</sequence>
<organism evidence="2 3">
    <name type="scientific">Brevundimonas alba</name>
    <dbReference type="NCBI Taxonomy" id="74314"/>
    <lineage>
        <taxon>Bacteria</taxon>
        <taxon>Pseudomonadati</taxon>
        <taxon>Pseudomonadota</taxon>
        <taxon>Alphaproteobacteria</taxon>
        <taxon>Caulobacterales</taxon>
        <taxon>Caulobacteraceae</taxon>
        <taxon>Brevundimonas</taxon>
    </lineage>
</organism>
<dbReference type="InterPro" id="IPR010281">
    <property type="entry name" value="DUF885"/>
</dbReference>
<dbReference type="Pfam" id="PF05960">
    <property type="entry name" value="DUF885"/>
    <property type="match status" value="1"/>
</dbReference>
<dbReference type="PANTHER" id="PTHR33361">
    <property type="entry name" value="GLR0591 PROTEIN"/>
    <property type="match status" value="1"/>
</dbReference>
<comment type="caution">
    <text evidence="2">The sequence shown here is derived from an EMBL/GenBank/DDBJ whole genome shotgun (WGS) entry which is preliminary data.</text>
</comment>
<accession>A0A7X6BMP6</accession>
<keyword evidence="3" id="KW-1185">Reference proteome</keyword>
<dbReference type="RefSeq" id="WP_168045462.1">
    <property type="nucleotide sequence ID" value="NZ_JAATJM010000001.1"/>
</dbReference>
<reference evidence="2 3" key="1">
    <citation type="submission" date="2020-03" db="EMBL/GenBank/DDBJ databases">
        <title>Genomic Encyclopedia of Type Strains, Phase IV (KMG-IV): sequencing the most valuable type-strain genomes for metagenomic binning, comparative biology and taxonomic classification.</title>
        <authorList>
            <person name="Goeker M."/>
        </authorList>
    </citation>
    <scope>NUCLEOTIDE SEQUENCE [LARGE SCALE GENOMIC DNA]</scope>
    <source>
        <strain evidence="2 3">DSM 4736</strain>
    </source>
</reference>